<dbReference type="Pfam" id="PF01948">
    <property type="entry name" value="PyrI"/>
    <property type="match status" value="1"/>
</dbReference>
<keyword evidence="11" id="KW-1185">Reference proteome</keyword>
<reference evidence="11" key="1">
    <citation type="journal article" date="2016" name="Genome Announc.">
        <title>Draft Genome Sequences of Methanobrevibacter curvatus DSM11111, Methanobrevibacter cuticularis DSM11139, Methanobrevibacter filiformis DSM11501, and Methanobrevibacter oralis DSM7256.</title>
        <authorList>
            <person name="Poehlein A."/>
            <person name="Seedorf H."/>
        </authorList>
    </citation>
    <scope>NUCLEOTIDE SEQUENCE [LARGE SCALE GENOMIC DNA]</scope>
    <source>
        <strain evidence="11">DSM 7256 / JCM 30027 / ZR</strain>
    </source>
</reference>
<evidence type="ECO:0000313" key="10">
    <source>
        <dbReference type="EMBL" id="KZX13591.1"/>
    </source>
</evidence>
<feature type="binding site" evidence="7">
    <location>
        <position position="112"/>
    </location>
    <ligand>
        <name>Zn(2+)</name>
        <dbReference type="ChEBI" id="CHEBI:29105"/>
    </ligand>
</feature>
<evidence type="ECO:0000256" key="5">
    <source>
        <dbReference type="ARBA" id="ARBA00022833"/>
    </source>
</evidence>
<comment type="caution">
    <text evidence="10">The sequence shown here is derived from an EMBL/GenBank/DDBJ whole genome shotgun (WGS) entry which is preliminary data.</text>
</comment>
<comment type="subunit">
    <text evidence="7">Contains catalytic and regulatory chains.</text>
</comment>
<feature type="binding site" evidence="7">
    <location>
        <position position="142"/>
    </location>
    <ligand>
        <name>Zn(2+)</name>
        <dbReference type="ChEBI" id="CHEBI:29105"/>
    </ligand>
</feature>
<evidence type="ECO:0000259" key="8">
    <source>
        <dbReference type="Pfam" id="PF01948"/>
    </source>
</evidence>
<keyword evidence="6 7" id="KW-0665">Pyrimidine biosynthesis</keyword>
<feature type="domain" description="Aspartate carbamoyltransferase regulatory subunit N-terminal" evidence="8">
    <location>
        <begin position="9"/>
        <end position="100"/>
    </location>
</feature>
<dbReference type="Gene3D" id="2.30.30.20">
    <property type="entry name" value="Aspartate carbamoyltransferase regulatory subunit, C-terminal domain"/>
    <property type="match status" value="1"/>
</dbReference>
<sequence>MTSNKKSELKIEAIENGTVIDHITANKSLHILKILGLPNSEVINVTIAMNVSSKEIGRKDILKIENRELDYNELNQIALIAPKATINIIRDFKPIKKDKIDLPKKITSILKCTNPKCITNYENEPITTIFNVIKKQPPIVRCHYCEKLIGLKDIEKQFE</sequence>
<dbReference type="GO" id="GO:0046872">
    <property type="term" value="F:metal ion binding"/>
    <property type="evidence" value="ECO:0007669"/>
    <property type="project" value="UniProtKB-KW"/>
</dbReference>
<dbReference type="GO" id="GO:0006207">
    <property type="term" value="P:'de novo' pyrimidine nucleobase biosynthetic process"/>
    <property type="evidence" value="ECO:0007669"/>
    <property type="project" value="InterPro"/>
</dbReference>
<name>A0A166BN64_METOA</name>
<comment type="function">
    <text evidence="1 7">Involved in allosteric regulation of aspartate carbamoyltransferase.</text>
</comment>
<dbReference type="OrthoDB" id="7000at2157"/>
<organism evidence="10 11">
    <name type="scientific">Methanobrevibacter oralis</name>
    <dbReference type="NCBI Taxonomy" id="66851"/>
    <lineage>
        <taxon>Archaea</taxon>
        <taxon>Methanobacteriati</taxon>
        <taxon>Methanobacteriota</taxon>
        <taxon>Methanomada group</taxon>
        <taxon>Methanobacteria</taxon>
        <taxon>Methanobacteriales</taxon>
        <taxon>Methanobacteriaceae</taxon>
        <taxon>Methanobrevibacter</taxon>
    </lineage>
</organism>
<evidence type="ECO:0000256" key="4">
    <source>
        <dbReference type="ARBA" id="ARBA00022723"/>
    </source>
</evidence>
<accession>A0A166BN64</accession>
<feature type="domain" description="Aspartate carbamoyltransferase regulatory subunit C-terminal" evidence="9">
    <location>
        <begin position="105"/>
        <end position="154"/>
    </location>
</feature>
<dbReference type="InterPro" id="IPR036792">
    <property type="entry name" value="Asp_carbatrfase_reg_C_sf"/>
</dbReference>
<evidence type="ECO:0000313" key="11">
    <source>
        <dbReference type="Proteomes" id="UP000077428"/>
    </source>
</evidence>
<evidence type="ECO:0000256" key="6">
    <source>
        <dbReference type="ARBA" id="ARBA00022975"/>
    </source>
</evidence>
<evidence type="ECO:0000256" key="7">
    <source>
        <dbReference type="HAMAP-Rule" id="MF_00002"/>
    </source>
</evidence>
<dbReference type="GO" id="GO:0009347">
    <property type="term" value="C:aspartate carbamoyltransferase complex"/>
    <property type="evidence" value="ECO:0007669"/>
    <property type="project" value="InterPro"/>
</dbReference>
<feature type="binding site" evidence="7">
    <location>
        <position position="117"/>
    </location>
    <ligand>
        <name>Zn(2+)</name>
        <dbReference type="ChEBI" id="CHEBI:29105"/>
    </ligand>
</feature>
<dbReference type="InterPro" id="IPR020542">
    <property type="entry name" value="Asp_carbamoyltrfase_reg_C"/>
</dbReference>
<evidence type="ECO:0000256" key="1">
    <source>
        <dbReference type="ARBA" id="ARBA00002565"/>
    </source>
</evidence>
<proteinExistence type="inferred from homology"/>
<dbReference type="RefSeq" id="WP_063720190.1">
    <property type="nucleotide sequence ID" value="NZ_CAJVUI010000001.1"/>
</dbReference>
<dbReference type="NCBIfam" id="TIGR00240">
    <property type="entry name" value="ATCase_reg"/>
    <property type="match status" value="1"/>
</dbReference>
<dbReference type="GO" id="GO:0006221">
    <property type="term" value="P:pyrimidine nucleotide biosynthetic process"/>
    <property type="evidence" value="ECO:0007669"/>
    <property type="project" value="UniProtKB-UniRule"/>
</dbReference>
<protein>
    <recommendedName>
        <fullName evidence="3 7">Aspartate carbamoyltransferase regulatory chain</fullName>
    </recommendedName>
</protein>
<dbReference type="PANTHER" id="PTHR35805">
    <property type="entry name" value="ASPARTATE CARBAMOYLTRANSFERASE REGULATORY CHAIN"/>
    <property type="match status" value="1"/>
</dbReference>
<comment type="similarity">
    <text evidence="2 7">Belongs to the PyrI family.</text>
</comment>
<dbReference type="SUPFAM" id="SSF54893">
    <property type="entry name" value="Aspartate carbamoyltransferase, Regulatory-chain, N-terminal domain"/>
    <property type="match status" value="1"/>
</dbReference>
<dbReference type="PATRIC" id="fig|66851.6.peg.564"/>
<dbReference type="STRING" id="66851.MBORA_05010"/>
<dbReference type="EMBL" id="LWMU01000048">
    <property type="protein sequence ID" value="KZX13591.1"/>
    <property type="molecule type" value="Genomic_DNA"/>
</dbReference>
<dbReference type="SUPFAM" id="SSF57825">
    <property type="entry name" value="Aspartate carbamoyltransferase, Regulatory-chain, C-terminal domain"/>
    <property type="match status" value="1"/>
</dbReference>
<comment type="cofactor">
    <cofactor evidence="7">
        <name>Zn(2+)</name>
        <dbReference type="ChEBI" id="CHEBI:29105"/>
    </cofactor>
    <text evidence="7">Binds 1 zinc ion per subunit.</text>
</comment>
<keyword evidence="4 7" id="KW-0479">Metal-binding</keyword>
<dbReference type="InterPro" id="IPR036793">
    <property type="entry name" value="Asp_carbatrfase_reg_N_sf"/>
</dbReference>
<dbReference type="HAMAP" id="MF_00002">
    <property type="entry name" value="Asp_carb_tr_reg"/>
    <property type="match status" value="1"/>
</dbReference>
<evidence type="ECO:0000256" key="3">
    <source>
        <dbReference type="ARBA" id="ARBA00021764"/>
    </source>
</evidence>
<evidence type="ECO:0000256" key="2">
    <source>
        <dbReference type="ARBA" id="ARBA00010498"/>
    </source>
</evidence>
<dbReference type="GO" id="GO:0016740">
    <property type="term" value="F:transferase activity"/>
    <property type="evidence" value="ECO:0007669"/>
    <property type="project" value="UniProtKB-KW"/>
</dbReference>
<dbReference type="Pfam" id="PF02748">
    <property type="entry name" value="PyrI_C"/>
    <property type="match status" value="1"/>
</dbReference>
<gene>
    <name evidence="7 10" type="primary">pyrI</name>
    <name evidence="10" type="ORF">MBORA_05010</name>
</gene>
<keyword evidence="5 7" id="KW-0862">Zinc</keyword>
<evidence type="ECO:0000259" key="9">
    <source>
        <dbReference type="Pfam" id="PF02748"/>
    </source>
</evidence>
<dbReference type="PANTHER" id="PTHR35805:SF1">
    <property type="entry name" value="ASPARTATE CARBAMOYLTRANSFERASE REGULATORY CHAIN"/>
    <property type="match status" value="1"/>
</dbReference>
<dbReference type="InterPro" id="IPR020545">
    <property type="entry name" value="Asp_carbamoyltransf_reg_N"/>
</dbReference>
<dbReference type="InterPro" id="IPR002801">
    <property type="entry name" value="Asp_carbamoylTrfase_reg"/>
</dbReference>
<dbReference type="Gene3D" id="3.30.70.140">
    <property type="entry name" value="Aspartate carbamoyltransferase regulatory subunit, N-terminal domain"/>
    <property type="match status" value="1"/>
</dbReference>
<dbReference type="AlphaFoldDB" id="A0A166BN64"/>
<dbReference type="Proteomes" id="UP000077428">
    <property type="component" value="Unassembled WGS sequence"/>
</dbReference>
<feature type="binding site" evidence="7">
    <location>
        <position position="145"/>
    </location>
    <ligand>
        <name>Zn(2+)</name>
        <dbReference type="ChEBI" id="CHEBI:29105"/>
    </ligand>
</feature>